<comment type="caution">
    <text evidence="2">The sequence shown here is derived from an EMBL/GenBank/DDBJ whole genome shotgun (WGS) entry which is preliminary data.</text>
</comment>
<reference evidence="2" key="2">
    <citation type="submission" date="2020-09" db="EMBL/GenBank/DDBJ databases">
        <authorList>
            <person name="Sun Q."/>
            <person name="Ohkuma M."/>
        </authorList>
    </citation>
    <scope>NUCLEOTIDE SEQUENCE</scope>
    <source>
        <strain evidence="2">JCM 4335</strain>
    </source>
</reference>
<keyword evidence="3" id="KW-1185">Reference proteome</keyword>
<evidence type="ECO:0000313" key="3">
    <source>
        <dbReference type="Proteomes" id="UP000654123"/>
    </source>
</evidence>
<dbReference type="Gene3D" id="3.40.50.1820">
    <property type="entry name" value="alpha/beta hydrolase"/>
    <property type="match status" value="1"/>
</dbReference>
<dbReference type="InterPro" id="IPR029058">
    <property type="entry name" value="AB_hydrolase_fold"/>
</dbReference>
<organism evidence="2 3">
    <name type="scientific">Streptomyces roseolilacinus</name>
    <dbReference type="NCBI Taxonomy" id="66904"/>
    <lineage>
        <taxon>Bacteria</taxon>
        <taxon>Bacillati</taxon>
        <taxon>Actinomycetota</taxon>
        <taxon>Actinomycetes</taxon>
        <taxon>Kitasatosporales</taxon>
        <taxon>Streptomycetaceae</taxon>
        <taxon>Streptomyces</taxon>
    </lineage>
</organism>
<dbReference type="RefSeq" id="WP_189534056.1">
    <property type="nucleotide sequence ID" value="NZ_BMSV01000005.1"/>
</dbReference>
<dbReference type="GO" id="GO:0052689">
    <property type="term" value="F:carboxylic ester hydrolase activity"/>
    <property type="evidence" value="ECO:0007669"/>
    <property type="project" value="TreeGrafter"/>
</dbReference>
<accession>A0A918B2L5</accession>
<dbReference type="Pfam" id="PF02129">
    <property type="entry name" value="Peptidase_S15"/>
    <property type="match status" value="1"/>
</dbReference>
<sequence>MRRGWRWAAWALATVLLAAAGLGGVVVWQNSYALREEAVALRHDGKLLQGVLARPERGDGPFGLVVFVHGDGPVDATHETFYRPLWESFARAGYASLSFSKPGIGGSQGDWLDQSMADRAEETLAAVAWARGRPDVDPRRIGLWGASQAGWVLPKVAARDGGLQFVIAVSPAVNWLEQGRYNLLAELRRAGATAREREAALRRRQTTLELLERGASFADYRAAVGDVGDMTPARWSFVSENYRSDATADLRAMRGTPLLLVLAGHDVHVDVTDTEAVYRRLLPPTTLTVAHYPDATHSLVDDAVERSSWRLTLTAVLAPRKLYTDRFLADQARFVRQQAPGGEAP</sequence>
<dbReference type="EMBL" id="BMSV01000005">
    <property type="protein sequence ID" value="GGQ10177.1"/>
    <property type="molecule type" value="Genomic_DNA"/>
</dbReference>
<dbReference type="InterPro" id="IPR000383">
    <property type="entry name" value="Xaa-Pro-like_dom"/>
</dbReference>
<dbReference type="InterPro" id="IPR053145">
    <property type="entry name" value="AB_hydrolase_Est10"/>
</dbReference>
<evidence type="ECO:0000313" key="2">
    <source>
        <dbReference type="EMBL" id="GGQ10177.1"/>
    </source>
</evidence>
<reference evidence="2" key="1">
    <citation type="journal article" date="2014" name="Int. J. Syst. Evol. Microbiol.">
        <title>Complete genome sequence of Corynebacterium casei LMG S-19264T (=DSM 44701T), isolated from a smear-ripened cheese.</title>
        <authorList>
            <consortium name="US DOE Joint Genome Institute (JGI-PGF)"/>
            <person name="Walter F."/>
            <person name="Albersmeier A."/>
            <person name="Kalinowski J."/>
            <person name="Ruckert C."/>
        </authorList>
    </citation>
    <scope>NUCLEOTIDE SEQUENCE</scope>
    <source>
        <strain evidence="2">JCM 4335</strain>
    </source>
</reference>
<protein>
    <recommendedName>
        <fullName evidence="1">Xaa-Pro dipeptidyl-peptidase-like domain-containing protein</fullName>
    </recommendedName>
</protein>
<dbReference type="PANTHER" id="PTHR43265">
    <property type="entry name" value="ESTERASE ESTD"/>
    <property type="match status" value="1"/>
</dbReference>
<dbReference type="AlphaFoldDB" id="A0A918B2L5"/>
<proteinExistence type="predicted"/>
<dbReference type="PANTHER" id="PTHR43265:SF1">
    <property type="entry name" value="ESTERASE ESTD"/>
    <property type="match status" value="1"/>
</dbReference>
<name>A0A918B2L5_9ACTN</name>
<feature type="domain" description="Xaa-Pro dipeptidyl-peptidase-like" evidence="1">
    <location>
        <begin position="44"/>
        <end position="220"/>
    </location>
</feature>
<dbReference type="Proteomes" id="UP000654123">
    <property type="component" value="Unassembled WGS sequence"/>
</dbReference>
<dbReference type="SUPFAM" id="SSF53474">
    <property type="entry name" value="alpha/beta-Hydrolases"/>
    <property type="match status" value="1"/>
</dbReference>
<evidence type="ECO:0000259" key="1">
    <source>
        <dbReference type="Pfam" id="PF02129"/>
    </source>
</evidence>
<gene>
    <name evidence="2" type="ORF">GCM10010249_31100</name>
</gene>